<comment type="caution">
    <text evidence="1">The sequence shown here is derived from an EMBL/GenBank/DDBJ whole genome shotgun (WGS) entry which is preliminary data.</text>
</comment>
<sequence>MKVLIACEYSGVVREAFAKLGHDAMSCDFLPTEQPGKHYQGDVRDVLHQDWDMMIAHPECTYLTNAGVCHLHTDPKRWPKLFDAAAFFKELLNATHIPKRAIENPIMHGYAKTLIGGVKQTQVIQPWMFGHMEQKATCLWLCGLDPLKATNDVKAAMLLLPKNQRERLHYLPPSPERWKERSRTFQGVADAMADQWGGVEAQQDLFGGAA</sequence>
<keyword evidence="2" id="KW-1185">Reference proteome</keyword>
<evidence type="ECO:0000313" key="1">
    <source>
        <dbReference type="EMBL" id="MDQ1207247.1"/>
    </source>
</evidence>
<evidence type="ECO:0008006" key="3">
    <source>
        <dbReference type="Google" id="ProtNLM"/>
    </source>
</evidence>
<dbReference type="Proteomes" id="UP001233360">
    <property type="component" value="Unassembled WGS sequence"/>
</dbReference>
<dbReference type="EMBL" id="JAUTBK010000002">
    <property type="protein sequence ID" value="MDQ1207247.1"/>
    <property type="molecule type" value="Genomic_DNA"/>
</dbReference>
<gene>
    <name evidence="1" type="ORF">QE380_000170</name>
</gene>
<evidence type="ECO:0000313" key="2">
    <source>
        <dbReference type="Proteomes" id="UP001233360"/>
    </source>
</evidence>
<protein>
    <recommendedName>
        <fullName evidence="3">DNA cytosine methyltransferase</fullName>
    </recommendedName>
</protein>
<name>A0ABU0URS2_ACIBI</name>
<organism evidence="1 2">
    <name type="scientific">Acinetobacter baylyi</name>
    <dbReference type="NCBI Taxonomy" id="202950"/>
    <lineage>
        <taxon>Bacteria</taxon>
        <taxon>Pseudomonadati</taxon>
        <taxon>Pseudomonadota</taxon>
        <taxon>Gammaproteobacteria</taxon>
        <taxon>Moraxellales</taxon>
        <taxon>Moraxellaceae</taxon>
        <taxon>Acinetobacter</taxon>
    </lineage>
</organism>
<proteinExistence type="predicted"/>
<accession>A0ABU0URS2</accession>
<reference evidence="1 2" key="1">
    <citation type="submission" date="2023-07" db="EMBL/GenBank/DDBJ databases">
        <title>Functional and genomic diversity of the sorghum phyllosphere microbiome.</title>
        <authorList>
            <person name="Shade A."/>
        </authorList>
    </citation>
    <scope>NUCLEOTIDE SEQUENCE [LARGE SCALE GENOMIC DNA]</scope>
    <source>
        <strain evidence="1 2">SORGH_AS_0887</strain>
    </source>
</reference>
<dbReference type="RefSeq" id="WP_307001330.1">
    <property type="nucleotide sequence ID" value="NZ_JAUTBK010000002.1"/>
</dbReference>